<proteinExistence type="predicted"/>
<dbReference type="GO" id="GO:0003723">
    <property type="term" value="F:RNA binding"/>
    <property type="evidence" value="ECO:0007669"/>
    <property type="project" value="UniProtKB-KW"/>
</dbReference>
<gene>
    <name evidence="3" type="ORF">SAMN02745135_02101</name>
</gene>
<dbReference type="AlphaFoldDB" id="A0A1M5VSA1"/>
<dbReference type="SUPFAM" id="SSF55174">
    <property type="entry name" value="Alpha-L RNA-binding motif"/>
    <property type="match status" value="1"/>
</dbReference>
<dbReference type="CDD" id="cd00165">
    <property type="entry name" value="S4"/>
    <property type="match status" value="1"/>
</dbReference>
<dbReference type="Proteomes" id="UP000183967">
    <property type="component" value="Unassembled WGS sequence"/>
</dbReference>
<dbReference type="InterPro" id="IPR002942">
    <property type="entry name" value="S4_RNA-bd"/>
</dbReference>
<dbReference type="PROSITE" id="PS50889">
    <property type="entry name" value="S4"/>
    <property type="match status" value="1"/>
</dbReference>
<dbReference type="InterPro" id="IPR036986">
    <property type="entry name" value="S4_RNA-bd_sf"/>
</dbReference>
<dbReference type="SMART" id="SM00363">
    <property type="entry name" value="S4"/>
    <property type="match status" value="1"/>
</dbReference>
<evidence type="ECO:0000259" key="2">
    <source>
        <dbReference type="SMART" id="SM00363"/>
    </source>
</evidence>
<sequence>MKKIKIYTEYIKLDQLLKYANIAETGGHAKILIKNGQVKLNGEIVLQRGKKIKKGDIIELSYGESYIVE</sequence>
<name>A0A1M5VSA1_9FIRM</name>
<dbReference type="RefSeq" id="WP_073197524.1">
    <property type="nucleotide sequence ID" value="NZ_FQXO01000072.1"/>
</dbReference>
<reference evidence="4" key="1">
    <citation type="submission" date="2016-11" db="EMBL/GenBank/DDBJ databases">
        <authorList>
            <person name="Varghese N."/>
            <person name="Submissions S."/>
        </authorList>
    </citation>
    <scope>NUCLEOTIDE SEQUENCE [LARGE SCALE GENOMIC DNA]</scope>
    <source>
        <strain evidence="4">DSM 13643</strain>
    </source>
</reference>
<dbReference type="OrthoDB" id="9811532at2"/>
<dbReference type="Gene3D" id="3.10.290.10">
    <property type="entry name" value="RNA-binding S4 domain"/>
    <property type="match status" value="1"/>
</dbReference>
<keyword evidence="1" id="KW-0694">RNA-binding</keyword>
<evidence type="ECO:0000313" key="4">
    <source>
        <dbReference type="Proteomes" id="UP000183967"/>
    </source>
</evidence>
<dbReference type="EMBL" id="FQXO01000072">
    <property type="protein sequence ID" value="SHH78151.1"/>
    <property type="molecule type" value="Genomic_DNA"/>
</dbReference>
<accession>A0A1M5VSA1</accession>
<evidence type="ECO:0000256" key="1">
    <source>
        <dbReference type="PROSITE-ProRule" id="PRU00182"/>
    </source>
</evidence>
<organism evidence="3 4">
    <name type="scientific">Caloranaerobacter azorensis DSM 13643</name>
    <dbReference type="NCBI Taxonomy" id="1121264"/>
    <lineage>
        <taxon>Bacteria</taxon>
        <taxon>Bacillati</taxon>
        <taxon>Bacillota</taxon>
        <taxon>Tissierellia</taxon>
        <taxon>Tissierellales</taxon>
        <taxon>Thermohalobacteraceae</taxon>
        <taxon>Caloranaerobacter</taxon>
    </lineage>
</organism>
<feature type="domain" description="RNA-binding S4" evidence="2">
    <location>
        <begin position="11"/>
        <end position="68"/>
    </location>
</feature>
<dbReference type="Pfam" id="PF13275">
    <property type="entry name" value="S4_2"/>
    <property type="match status" value="1"/>
</dbReference>
<keyword evidence="4" id="KW-1185">Reference proteome</keyword>
<protein>
    <submittedName>
        <fullName evidence="3">Ribosome-associated protein</fullName>
    </submittedName>
</protein>
<evidence type="ECO:0000313" key="3">
    <source>
        <dbReference type="EMBL" id="SHH78151.1"/>
    </source>
</evidence>